<proteinExistence type="predicted"/>
<accession>G0PJX0</accession>
<evidence type="ECO:0000313" key="2">
    <source>
        <dbReference type="Proteomes" id="UP000008068"/>
    </source>
</evidence>
<feature type="non-terminal residue" evidence="1">
    <location>
        <position position="137"/>
    </location>
</feature>
<dbReference type="HOGENOM" id="CLU_1870210_0_0_1"/>
<dbReference type="AlphaFoldDB" id="G0PJX0"/>
<keyword evidence="2" id="KW-1185">Reference proteome</keyword>
<organism evidence="2">
    <name type="scientific">Caenorhabditis brenneri</name>
    <name type="common">Nematode worm</name>
    <dbReference type="NCBI Taxonomy" id="135651"/>
    <lineage>
        <taxon>Eukaryota</taxon>
        <taxon>Metazoa</taxon>
        <taxon>Ecdysozoa</taxon>
        <taxon>Nematoda</taxon>
        <taxon>Chromadorea</taxon>
        <taxon>Rhabditida</taxon>
        <taxon>Rhabditina</taxon>
        <taxon>Rhabditomorpha</taxon>
        <taxon>Rhabditoidea</taxon>
        <taxon>Rhabditidae</taxon>
        <taxon>Peloderinae</taxon>
        <taxon>Caenorhabditis</taxon>
    </lineage>
</organism>
<gene>
    <name evidence="1" type="ORF">CAEBREN_10510</name>
</gene>
<sequence length="137" mass="14789">VIGVVVWVEPVVEEPLDDVGRLPDVVLLLLVDSIGVLVDVVVVNGWLAWLESVLGEPEGTEDWELVVIDWLVDFDVFDEASGLLSVIDGVSVVRRSSIFPVVDSEFSVEVDGLEDFGAVDGDSGRLLLDEGVSVVRT</sequence>
<evidence type="ECO:0000313" key="1">
    <source>
        <dbReference type="EMBL" id="EGT60332.1"/>
    </source>
</evidence>
<feature type="non-terminal residue" evidence="1">
    <location>
        <position position="1"/>
    </location>
</feature>
<protein>
    <submittedName>
        <fullName evidence="1">Uncharacterized protein</fullName>
    </submittedName>
</protein>
<name>G0PJX0_CAEBE</name>
<dbReference type="Proteomes" id="UP000008068">
    <property type="component" value="Unassembled WGS sequence"/>
</dbReference>
<dbReference type="EMBL" id="GL380764">
    <property type="protein sequence ID" value="EGT60332.1"/>
    <property type="molecule type" value="Genomic_DNA"/>
</dbReference>
<dbReference type="InParanoid" id="G0PJX0"/>
<reference evidence="2" key="1">
    <citation type="submission" date="2011-07" db="EMBL/GenBank/DDBJ databases">
        <authorList>
            <consortium name="Caenorhabditis brenneri Sequencing and Analysis Consortium"/>
            <person name="Wilson R.K."/>
        </authorList>
    </citation>
    <scope>NUCLEOTIDE SEQUENCE [LARGE SCALE GENOMIC DNA]</scope>
    <source>
        <strain evidence="2">PB2801</strain>
    </source>
</reference>